<evidence type="ECO:0000313" key="1">
    <source>
        <dbReference type="EMBL" id="MBC9813991.1"/>
    </source>
</evidence>
<dbReference type="Gene3D" id="2.180.10.10">
    <property type="entry name" value="RHS repeat-associated core"/>
    <property type="match status" value="1"/>
</dbReference>
<comment type="caution">
    <text evidence="1">The sequence shown here is derived from an EMBL/GenBank/DDBJ whole genome shotgun (WGS) entry which is preliminary data.</text>
</comment>
<name>A0A8J6TYE4_9FLAO</name>
<reference evidence="1" key="1">
    <citation type="submission" date="2020-09" db="EMBL/GenBank/DDBJ databases">
        <title>Taishania pollutisoli gen. nov., sp. nov., Isolated from Tetrabromobisphenol A-Contaminated Soil.</title>
        <authorList>
            <person name="Chen Q."/>
        </authorList>
    </citation>
    <scope>NUCLEOTIDE SEQUENCE</scope>
    <source>
        <strain evidence="1">CZZ-1</strain>
    </source>
</reference>
<evidence type="ECO:0000313" key="2">
    <source>
        <dbReference type="Proteomes" id="UP000652681"/>
    </source>
</evidence>
<sequence>MFTALSDENESTLGTHQTNYTYDQLNRIKSMEGYNRVLSQNPTSSGYSSNYSFDANGNLASLQRYAKDGNGV</sequence>
<feature type="non-terminal residue" evidence="1">
    <location>
        <position position="72"/>
    </location>
</feature>
<dbReference type="Proteomes" id="UP000652681">
    <property type="component" value="Unassembled WGS sequence"/>
</dbReference>
<protein>
    <submittedName>
        <fullName evidence="1">Uncharacterized protein</fullName>
    </submittedName>
</protein>
<organism evidence="1 2">
    <name type="scientific">Taishania pollutisoli</name>
    <dbReference type="NCBI Taxonomy" id="2766479"/>
    <lineage>
        <taxon>Bacteria</taxon>
        <taxon>Pseudomonadati</taxon>
        <taxon>Bacteroidota</taxon>
        <taxon>Flavobacteriia</taxon>
        <taxon>Flavobacteriales</taxon>
        <taxon>Crocinitomicaceae</taxon>
        <taxon>Taishania</taxon>
    </lineage>
</organism>
<accession>A0A8J6TYE4</accession>
<proteinExistence type="predicted"/>
<gene>
    <name evidence="1" type="ORF">H9Y05_16060</name>
</gene>
<dbReference type="EMBL" id="JACVEL010000027">
    <property type="protein sequence ID" value="MBC9813991.1"/>
    <property type="molecule type" value="Genomic_DNA"/>
</dbReference>
<dbReference type="RefSeq" id="WP_216714884.1">
    <property type="nucleotide sequence ID" value="NZ_JACVEL010000027.1"/>
</dbReference>
<keyword evidence="2" id="KW-1185">Reference proteome</keyword>
<dbReference type="AlphaFoldDB" id="A0A8J6TYE4"/>